<keyword evidence="2" id="KW-1003">Cell membrane</keyword>
<reference evidence="7 8" key="1">
    <citation type="journal article" date="2019" name="J Genomics">
        <title>The Draft Genome of a Hydrogen-producing Cyanobacterium, Arthrospira platensis NIES-46.</title>
        <authorList>
            <person name="Suzuki S."/>
            <person name="Yamaguchi H."/>
            <person name="Kawachi M."/>
        </authorList>
    </citation>
    <scope>NUCLEOTIDE SEQUENCE [LARGE SCALE GENOMIC DNA]</scope>
    <source>
        <strain evidence="7 8">NIES-46</strain>
    </source>
</reference>
<evidence type="ECO:0000256" key="5">
    <source>
        <dbReference type="ARBA" id="ARBA00023136"/>
    </source>
</evidence>
<evidence type="ECO:0008006" key="9">
    <source>
        <dbReference type="Google" id="ProtNLM"/>
    </source>
</evidence>
<evidence type="ECO:0000313" key="8">
    <source>
        <dbReference type="Proteomes" id="UP000326169"/>
    </source>
</evidence>
<keyword evidence="5 6" id="KW-0472">Membrane</keyword>
<dbReference type="PANTHER" id="PTHR33529:SF6">
    <property type="entry name" value="YJGP_YJGQ FAMILY PERMEASE"/>
    <property type="match status" value="1"/>
</dbReference>
<feature type="transmembrane region" description="Helical" evidence="6">
    <location>
        <begin position="79"/>
        <end position="97"/>
    </location>
</feature>
<comment type="caution">
    <text evidence="7">The sequence shown here is derived from an EMBL/GenBank/DDBJ whole genome shotgun (WGS) entry which is preliminary data.</text>
</comment>
<dbReference type="Proteomes" id="UP000326169">
    <property type="component" value="Unassembled WGS sequence"/>
</dbReference>
<dbReference type="PANTHER" id="PTHR33529">
    <property type="entry name" value="SLR0882 PROTEIN-RELATED"/>
    <property type="match status" value="1"/>
</dbReference>
<feature type="transmembrane region" description="Helical" evidence="6">
    <location>
        <begin position="118"/>
        <end position="136"/>
    </location>
</feature>
<dbReference type="RefSeq" id="WP_006617381.1">
    <property type="nucleotide sequence ID" value="NZ_BIMW01000159.1"/>
</dbReference>
<evidence type="ECO:0000256" key="1">
    <source>
        <dbReference type="ARBA" id="ARBA00004651"/>
    </source>
</evidence>
<keyword evidence="8" id="KW-1185">Reference proteome</keyword>
<feature type="transmembrane region" description="Helical" evidence="6">
    <location>
        <begin position="340"/>
        <end position="360"/>
    </location>
</feature>
<protein>
    <recommendedName>
        <fullName evidence="9">Permease YjgP/YjgQ</fullName>
    </recommendedName>
</protein>
<comment type="subcellular location">
    <subcellularLocation>
        <location evidence="1">Cell membrane</location>
        <topology evidence="1">Multi-pass membrane protein</topology>
    </subcellularLocation>
</comment>
<feature type="transmembrane region" description="Helical" evidence="6">
    <location>
        <begin position="311"/>
        <end position="328"/>
    </location>
</feature>
<feature type="transmembrane region" description="Helical" evidence="6">
    <location>
        <begin position="366"/>
        <end position="388"/>
    </location>
</feature>
<accession>A0A5M3TD82</accession>
<feature type="transmembrane region" description="Helical" evidence="6">
    <location>
        <begin position="34"/>
        <end position="59"/>
    </location>
</feature>
<name>A0A5M3TD82_LIMPL</name>
<evidence type="ECO:0000256" key="3">
    <source>
        <dbReference type="ARBA" id="ARBA00022692"/>
    </source>
</evidence>
<dbReference type="InterPro" id="IPR005495">
    <property type="entry name" value="LptG/LptF_permease"/>
</dbReference>
<evidence type="ECO:0000256" key="6">
    <source>
        <dbReference type="SAM" id="Phobius"/>
    </source>
</evidence>
<sequence>MKLTISKSTSSSPWLLPSLSVLDRYIIQELIPPFIFGVGLFTSVAVTVGTVFELVRRVAESGLPVSVAFQVFLLKMPDFMVLAFPMSMILTTLMVYGRLSSDSELIAIRSCGISLYRLVIPAIIFSFVVTGMTFAFNEIIVPAANFQATMTLQKALNEDALNISSTNIFFPEYERVSVEGTNRRVNVLRRLFYAEEFADGKMSGVTILDRSRAGITQIISSRTAIWNPQESTWDFYNGTVYIVDPDGSYRNIARFDHKQLHLSRVPLDLASQDRDYGEMNIAQTKEYLELMKLSGDQAKILKTKVRIQQKYALPFVCVVFGLLGSSLGSRPGRTNRATSFGISVMIIFAYYLLSFITGAIGQKGIISPFMAAWLPTMLGLGVSGFLLYRSAE</sequence>
<keyword evidence="4 6" id="KW-1133">Transmembrane helix</keyword>
<dbReference type="EMBL" id="BIMW01000159">
    <property type="protein sequence ID" value="GCE95980.1"/>
    <property type="molecule type" value="Genomic_DNA"/>
</dbReference>
<keyword evidence="3 6" id="KW-0812">Transmembrane</keyword>
<organism evidence="7 8">
    <name type="scientific">Limnospira platensis NIES-46</name>
    <dbReference type="NCBI Taxonomy" id="1236695"/>
    <lineage>
        <taxon>Bacteria</taxon>
        <taxon>Bacillati</taxon>
        <taxon>Cyanobacteriota</taxon>
        <taxon>Cyanophyceae</taxon>
        <taxon>Oscillatoriophycideae</taxon>
        <taxon>Oscillatoriales</taxon>
        <taxon>Sirenicapillariaceae</taxon>
        <taxon>Limnospira</taxon>
    </lineage>
</organism>
<evidence type="ECO:0000256" key="2">
    <source>
        <dbReference type="ARBA" id="ARBA00022475"/>
    </source>
</evidence>
<evidence type="ECO:0000256" key="4">
    <source>
        <dbReference type="ARBA" id="ARBA00022989"/>
    </source>
</evidence>
<gene>
    <name evidence="7" type="ORF">NIES46_40470</name>
</gene>
<evidence type="ECO:0000313" key="7">
    <source>
        <dbReference type="EMBL" id="GCE95980.1"/>
    </source>
</evidence>
<dbReference type="Pfam" id="PF03739">
    <property type="entry name" value="LptF_LptG"/>
    <property type="match status" value="1"/>
</dbReference>
<proteinExistence type="predicted"/>
<dbReference type="GeneID" id="301684817"/>